<dbReference type="GO" id="GO:1990904">
    <property type="term" value="C:ribonucleoprotein complex"/>
    <property type="evidence" value="ECO:0007669"/>
    <property type="project" value="UniProtKB-KW"/>
</dbReference>
<dbReference type="CDD" id="cd07026">
    <property type="entry name" value="Ribosomal_L20"/>
    <property type="match status" value="1"/>
</dbReference>
<dbReference type="Pfam" id="PF00453">
    <property type="entry name" value="Ribosomal_L20"/>
    <property type="match status" value="1"/>
</dbReference>
<keyword evidence="10" id="KW-0150">Chloroplast</keyword>
<dbReference type="GO" id="GO:0019843">
    <property type="term" value="F:rRNA binding"/>
    <property type="evidence" value="ECO:0007669"/>
    <property type="project" value="UniProtKB-UniRule"/>
</dbReference>
<keyword evidence="4 7" id="KW-0689">Ribosomal protein</keyword>
<sequence>MTRVKRGSVARKYRKNILDSASGFRGAHSGLFRTAKQRREKALACAHVDRNNRKRSFRRLWIARINAAARRDGITHSSTIHSLYENQVSLNRKTLAQVAILDAYCFSLLVQQVSNNRNRI</sequence>
<dbReference type="InterPro" id="IPR049946">
    <property type="entry name" value="RIBOSOMAL_L20_CS"/>
</dbReference>
<comment type="similarity">
    <text evidence="1 7 8">Belongs to the bacterial ribosomal protein bL20 family.</text>
</comment>
<comment type="subcellular location">
    <subcellularLocation>
        <location evidence="7">Plastid</location>
        <location evidence="7">Chloroplast</location>
    </subcellularLocation>
</comment>
<keyword evidence="10" id="KW-0934">Plastid</keyword>
<dbReference type="AlphaFoldDB" id="A0A3G5CRL2"/>
<dbReference type="PRINTS" id="PR00062">
    <property type="entry name" value="RIBOSOMALL20"/>
</dbReference>
<comment type="function">
    <text evidence="7 9">Binds directly to 23S ribosomal RNA and is necessary for the in vitro assembly process of the 50S ribosomal subunit. It is not involved in the protein synthesizing functions of that subunit.</text>
</comment>
<dbReference type="RefSeq" id="YP_009547493.1">
    <property type="nucleotide sequence ID" value="NC_040174.1"/>
</dbReference>
<dbReference type="GO" id="GO:0000027">
    <property type="term" value="P:ribosomal large subunit assembly"/>
    <property type="evidence" value="ECO:0007669"/>
    <property type="project" value="UniProtKB-UniRule"/>
</dbReference>
<gene>
    <name evidence="7 10" type="primary">rpl20</name>
</gene>
<dbReference type="PROSITE" id="PS00937">
    <property type="entry name" value="RIBOSOMAL_L20"/>
    <property type="match status" value="1"/>
</dbReference>
<dbReference type="GO" id="GO:0006412">
    <property type="term" value="P:translation"/>
    <property type="evidence" value="ECO:0007669"/>
    <property type="project" value="InterPro"/>
</dbReference>
<name>A0A3G5CRL2_9MONI</name>
<dbReference type="InterPro" id="IPR035566">
    <property type="entry name" value="Ribosomal_protein_bL20_C"/>
</dbReference>
<proteinExistence type="inferred from homology"/>
<dbReference type="SUPFAM" id="SSF74731">
    <property type="entry name" value="Ribosomal protein L20"/>
    <property type="match status" value="1"/>
</dbReference>
<keyword evidence="3 7" id="KW-0694">RNA-binding</keyword>
<dbReference type="GO" id="GO:0005840">
    <property type="term" value="C:ribosome"/>
    <property type="evidence" value="ECO:0007669"/>
    <property type="project" value="UniProtKB-KW"/>
</dbReference>
<keyword evidence="2 7" id="KW-0699">rRNA-binding</keyword>
<evidence type="ECO:0000256" key="4">
    <source>
        <dbReference type="ARBA" id="ARBA00022980"/>
    </source>
</evidence>
<dbReference type="Gene3D" id="6.10.160.10">
    <property type="match status" value="1"/>
</dbReference>
<accession>A0A3G5CRL2</accession>
<evidence type="ECO:0000256" key="3">
    <source>
        <dbReference type="ARBA" id="ARBA00022884"/>
    </source>
</evidence>
<organism evidence="10">
    <name type="scientific">Cheilanthes micropteris</name>
    <dbReference type="NCBI Taxonomy" id="451084"/>
    <lineage>
        <taxon>Eukaryota</taxon>
        <taxon>Viridiplantae</taxon>
        <taxon>Streptophyta</taxon>
        <taxon>Embryophyta</taxon>
        <taxon>Tracheophyta</taxon>
        <taxon>Polypodiopsida</taxon>
        <taxon>Polypodiidae</taxon>
        <taxon>Polypodiales</taxon>
        <taxon>Pteridineae</taxon>
        <taxon>Pteridaceae</taxon>
        <taxon>Cheilanthoideae</taxon>
        <taxon>Cheilanthes</taxon>
    </lineage>
</organism>
<dbReference type="Gene3D" id="1.10.1900.20">
    <property type="entry name" value="Ribosomal protein L20"/>
    <property type="match status" value="1"/>
</dbReference>
<evidence type="ECO:0000256" key="2">
    <source>
        <dbReference type="ARBA" id="ARBA00022730"/>
    </source>
</evidence>
<dbReference type="HAMAP" id="MF_00382">
    <property type="entry name" value="Ribosomal_bL20"/>
    <property type="match status" value="1"/>
</dbReference>
<evidence type="ECO:0000256" key="1">
    <source>
        <dbReference type="ARBA" id="ARBA00007698"/>
    </source>
</evidence>
<dbReference type="GO" id="GO:0009507">
    <property type="term" value="C:chloroplast"/>
    <property type="evidence" value="ECO:0007669"/>
    <property type="project" value="UniProtKB-SubCell"/>
</dbReference>
<protein>
    <recommendedName>
        <fullName evidence="6 7">Large ribosomal subunit protein bL20c</fullName>
    </recommendedName>
</protein>
<dbReference type="NCBIfam" id="TIGR01032">
    <property type="entry name" value="rplT_bact"/>
    <property type="match status" value="1"/>
</dbReference>
<dbReference type="InterPro" id="IPR005813">
    <property type="entry name" value="Ribosomal_bL20"/>
</dbReference>
<dbReference type="GeneID" id="38664524"/>
<dbReference type="GO" id="GO:0003735">
    <property type="term" value="F:structural constituent of ribosome"/>
    <property type="evidence" value="ECO:0007669"/>
    <property type="project" value="InterPro"/>
</dbReference>
<evidence type="ECO:0000313" key="10">
    <source>
        <dbReference type="EMBL" id="AYW15489.1"/>
    </source>
</evidence>
<keyword evidence="5 7" id="KW-0687">Ribonucleoprotein</keyword>
<evidence type="ECO:0000256" key="7">
    <source>
        <dbReference type="HAMAP-Rule" id="MF_00382"/>
    </source>
</evidence>
<evidence type="ECO:0000256" key="9">
    <source>
        <dbReference type="RuleBase" id="RU004311"/>
    </source>
</evidence>
<geneLocation type="chloroplast" evidence="10"/>
<dbReference type="PANTHER" id="PTHR10986">
    <property type="entry name" value="39S RIBOSOMAL PROTEIN L20"/>
    <property type="match status" value="1"/>
</dbReference>
<dbReference type="EMBL" id="MH173078">
    <property type="protein sequence ID" value="AYW15489.1"/>
    <property type="molecule type" value="Genomic_DNA"/>
</dbReference>
<evidence type="ECO:0000256" key="8">
    <source>
        <dbReference type="RuleBase" id="RU000561"/>
    </source>
</evidence>
<reference evidence="10" key="1">
    <citation type="journal article" date="2018" name="Genome Biol. Evol.">
        <title>Mobile Elements Shape Plastome Evolution in Ferns.</title>
        <authorList>
            <person name="Robison T.A."/>
            <person name="Grusz A.L."/>
            <person name="Wolf P.G."/>
            <person name="Mower J.P."/>
            <person name="Fauskee B.D."/>
            <person name="Sosa K."/>
            <person name="Schuettpelz E.L."/>
        </authorList>
    </citation>
    <scope>NUCLEOTIDE SEQUENCE</scope>
</reference>
<dbReference type="FunFam" id="1.10.1900.20:FF:000001">
    <property type="entry name" value="50S ribosomal protein L20"/>
    <property type="match status" value="1"/>
</dbReference>
<evidence type="ECO:0000256" key="5">
    <source>
        <dbReference type="ARBA" id="ARBA00023274"/>
    </source>
</evidence>
<evidence type="ECO:0000256" key="6">
    <source>
        <dbReference type="ARBA" id="ARBA00035295"/>
    </source>
</evidence>